<keyword evidence="6 8" id="KW-0472">Membrane</keyword>
<evidence type="ECO:0000313" key="9">
    <source>
        <dbReference type="EMBL" id="MDO6421348.1"/>
    </source>
</evidence>
<comment type="function">
    <text evidence="8">Probably functions as a manganese efflux pump.</text>
</comment>
<evidence type="ECO:0000256" key="3">
    <source>
        <dbReference type="ARBA" id="ARBA00022692"/>
    </source>
</evidence>
<dbReference type="GO" id="GO:0005886">
    <property type="term" value="C:plasma membrane"/>
    <property type="evidence" value="ECO:0007669"/>
    <property type="project" value="UniProtKB-SubCell"/>
</dbReference>
<keyword evidence="4 8" id="KW-1133">Transmembrane helix</keyword>
<dbReference type="HAMAP" id="MF_01521">
    <property type="entry name" value="MntP_pump"/>
    <property type="match status" value="1"/>
</dbReference>
<evidence type="ECO:0000256" key="7">
    <source>
        <dbReference type="ARBA" id="ARBA00023211"/>
    </source>
</evidence>
<evidence type="ECO:0000313" key="10">
    <source>
        <dbReference type="Proteomes" id="UP001169760"/>
    </source>
</evidence>
<dbReference type="AlphaFoldDB" id="A0AAW7X477"/>
<dbReference type="EMBL" id="JAUOPB010000002">
    <property type="protein sequence ID" value="MDO6421348.1"/>
    <property type="molecule type" value="Genomic_DNA"/>
</dbReference>
<name>A0AAW7X477_9GAMM</name>
<comment type="subcellular location">
    <subcellularLocation>
        <location evidence="8">Cell membrane</location>
        <topology evidence="8">Multi-pass membrane protein</topology>
    </subcellularLocation>
</comment>
<feature type="transmembrane region" description="Helical" evidence="8">
    <location>
        <begin position="31"/>
        <end position="54"/>
    </location>
</feature>
<keyword evidence="5 8" id="KW-0406">Ion transport</keyword>
<dbReference type="RefSeq" id="WP_216063729.1">
    <property type="nucleotide sequence ID" value="NZ_JAHKPP010000023.1"/>
</dbReference>
<keyword evidence="3 8" id="KW-0812">Transmembrane</keyword>
<accession>A0AAW7X477</accession>
<feature type="transmembrane region" description="Helical" evidence="8">
    <location>
        <begin position="60"/>
        <end position="80"/>
    </location>
</feature>
<feature type="transmembrane region" description="Helical" evidence="8">
    <location>
        <begin position="161"/>
        <end position="180"/>
    </location>
</feature>
<keyword evidence="2 8" id="KW-1003">Cell membrane</keyword>
<dbReference type="GO" id="GO:0005384">
    <property type="term" value="F:manganese ion transmembrane transporter activity"/>
    <property type="evidence" value="ECO:0007669"/>
    <property type="project" value="UniProtKB-UniRule"/>
</dbReference>
<evidence type="ECO:0000256" key="8">
    <source>
        <dbReference type="HAMAP-Rule" id="MF_01521"/>
    </source>
</evidence>
<organism evidence="9 10">
    <name type="scientific">Saccharophagus degradans</name>
    <dbReference type="NCBI Taxonomy" id="86304"/>
    <lineage>
        <taxon>Bacteria</taxon>
        <taxon>Pseudomonadati</taxon>
        <taxon>Pseudomonadota</taxon>
        <taxon>Gammaproteobacteria</taxon>
        <taxon>Cellvibrionales</taxon>
        <taxon>Cellvibrionaceae</taxon>
        <taxon>Saccharophagus</taxon>
    </lineage>
</organism>
<protein>
    <recommendedName>
        <fullName evidence="8">Putative manganese efflux pump MntP</fullName>
    </recommendedName>
</protein>
<evidence type="ECO:0000256" key="1">
    <source>
        <dbReference type="ARBA" id="ARBA00022448"/>
    </source>
</evidence>
<keyword evidence="1 8" id="KW-0813">Transport</keyword>
<keyword evidence="7 8" id="KW-0464">Manganese</keyword>
<dbReference type="PANTHER" id="PTHR35529">
    <property type="entry name" value="MANGANESE EFFLUX PUMP MNTP-RELATED"/>
    <property type="match status" value="1"/>
</dbReference>
<proteinExistence type="inferred from homology"/>
<dbReference type="Proteomes" id="UP001169760">
    <property type="component" value="Unassembled WGS sequence"/>
</dbReference>
<sequence length="181" mass="18537">MIDVVLLALALSMDAFAVSIGLGAKNKASPVVLGLKAALYFGVFQALMPLIGYLGGKGMLGWLASFAPWVAAGLLALIAAKMIYESFAEGIEEDIAQLTHRVLLLLAIATSIDALAAGFALTVLPVAPLVSCALIGVITAIFSFAGVFIGKRAGTWLESKAELAGGLVLLLIALKIIAVAG</sequence>
<gene>
    <name evidence="8" type="primary">mntP</name>
    <name evidence="9" type="ORF">Q4521_02575</name>
</gene>
<evidence type="ECO:0000256" key="4">
    <source>
        <dbReference type="ARBA" id="ARBA00022989"/>
    </source>
</evidence>
<comment type="caution">
    <text evidence="9">The sequence shown here is derived from an EMBL/GenBank/DDBJ whole genome shotgun (WGS) entry which is preliminary data.</text>
</comment>
<dbReference type="PANTHER" id="PTHR35529:SF1">
    <property type="entry name" value="MANGANESE EFFLUX PUMP MNTP-RELATED"/>
    <property type="match status" value="1"/>
</dbReference>
<feature type="transmembrane region" description="Helical" evidence="8">
    <location>
        <begin position="127"/>
        <end position="149"/>
    </location>
</feature>
<evidence type="ECO:0000256" key="2">
    <source>
        <dbReference type="ARBA" id="ARBA00022475"/>
    </source>
</evidence>
<feature type="transmembrane region" description="Helical" evidence="8">
    <location>
        <begin position="6"/>
        <end position="24"/>
    </location>
</feature>
<evidence type="ECO:0000256" key="5">
    <source>
        <dbReference type="ARBA" id="ARBA00023065"/>
    </source>
</evidence>
<dbReference type="InterPro" id="IPR003810">
    <property type="entry name" value="Mntp/YtaF"/>
</dbReference>
<dbReference type="Pfam" id="PF02659">
    <property type="entry name" value="Mntp"/>
    <property type="match status" value="1"/>
</dbReference>
<reference evidence="9" key="1">
    <citation type="submission" date="2023-07" db="EMBL/GenBank/DDBJ databases">
        <title>Genome content predicts the carbon catabolic preferences of heterotrophic bacteria.</title>
        <authorList>
            <person name="Gralka M."/>
        </authorList>
    </citation>
    <scope>NUCLEOTIDE SEQUENCE</scope>
    <source>
        <strain evidence="9">I3M17_2</strain>
    </source>
</reference>
<evidence type="ECO:0000256" key="6">
    <source>
        <dbReference type="ARBA" id="ARBA00023136"/>
    </source>
</evidence>
<feature type="transmembrane region" description="Helical" evidence="8">
    <location>
        <begin position="101"/>
        <end position="121"/>
    </location>
</feature>
<dbReference type="InterPro" id="IPR022929">
    <property type="entry name" value="Put_MntP"/>
</dbReference>
<comment type="similarity">
    <text evidence="8">Belongs to the MntP (TC 9.B.29) family.</text>
</comment>